<dbReference type="Proteomes" id="UP000319004">
    <property type="component" value="Chromosome"/>
</dbReference>
<keyword evidence="2" id="KW-1185">Reference proteome</keyword>
<sequence length="72" mass="8198">MLTGSVLPACDDDDIAESIRMPNVKEVSDHKESHLYVQCDCTTGIQTIGWPPSAWIARFAQSPYRFYYNTTR</sequence>
<evidence type="ECO:0000313" key="1">
    <source>
        <dbReference type="EMBL" id="QDV44493.1"/>
    </source>
</evidence>
<proteinExistence type="predicted"/>
<dbReference type="EMBL" id="CP037423">
    <property type="protein sequence ID" value="QDV44493.1"/>
    <property type="molecule type" value="Genomic_DNA"/>
</dbReference>
<protein>
    <submittedName>
        <fullName evidence="1">Uncharacterized protein</fullName>
    </submittedName>
</protein>
<evidence type="ECO:0000313" key="2">
    <source>
        <dbReference type="Proteomes" id="UP000319004"/>
    </source>
</evidence>
<organism evidence="1 2">
    <name type="scientific">Stieleria neptunia</name>
    <dbReference type="NCBI Taxonomy" id="2527979"/>
    <lineage>
        <taxon>Bacteria</taxon>
        <taxon>Pseudomonadati</taxon>
        <taxon>Planctomycetota</taxon>
        <taxon>Planctomycetia</taxon>
        <taxon>Pirellulales</taxon>
        <taxon>Pirellulaceae</taxon>
        <taxon>Stieleria</taxon>
    </lineage>
</organism>
<accession>A0A518HUM0</accession>
<reference evidence="1 2" key="1">
    <citation type="submission" date="2019-03" db="EMBL/GenBank/DDBJ databases">
        <title>Deep-cultivation of Planctomycetes and their phenomic and genomic characterization uncovers novel biology.</title>
        <authorList>
            <person name="Wiegand S."/>
            <person name="Jogler M."/>
            <person name="Boedeker C."/>
            <person name="Pinto D."/>
            <person name="Vollmers J."/>
            <person name="Rivas-Marin E."/>
            <person name="Kohn T."/>
            <person name="Peeters S.H."/>
            <person name="Heuer A."/>
            <person name="Rast P."/>
            <person name="Oberbeckmann S."/>
            <person name="Bunk B."/>
            <person name="Jeske O."/>
            <person name="Meyerdierks A."/>
            <person name="Storesund J.E."/>
            <person name="Kallscheuer N."/>
            <person name="Luecker S."/>
            <person name="Lage O.M."/>
            <person name="Pohl T."/>
            <person name="Merkel B.J."/>
            <person name="Hornburger P."/>
            <person name="Mueller R.-W."/>
            <person name="Bruemmer F."/>
            <person name="Labrenz M."/>
            <person name="Spormann A.M."/>
            <person name="Op den Camp H."/>
            <person name="Overmann J."/>
            <person name="Amann R."/>
            <person name="Jetten M.S.M."/>
            <person name="Mascher T."/>
            <person name="Medema M.H."/>
            <person name="Devos D.P."/>
            <person name="Kaster A.-K."/>
            <person name="Ovreas L."/>
            <person name="Rohde M."/>
            <person name="Galperin M.Y."/>
            <person name="Jogler C."/>
        </authorList>
    </citation>
    <scope>NUCLEOTIDE SEQUENCE [LARGE SCALE GENOMIC DNA]</scope>
    <source>
        <strain evidence="1 2">Enr13</strain>
    </source>
</reference>
<gene>
    <name evidence="1" type="ORF">Enr13x_43590</name>
</gene>
<name>A0A518HUM0_9BACT</name>
<dbReference type="AlphaFoldDB" id="A0A518HUM0"/>
<dbReference type="KEGG" id="snep:Enr13x_43590"/>